<evidence type="ECO:0000313" key="3">
    <source>
        <dbReference type="EMBL" id="SVB13573.1"/>
    </source>
</evidence>
<proteinExistence type="predicted"/>
<keyword evidence="1" id="KW-0597">Phosphoprotein</keyword>
<dbReference type="SMART" id="SM00448">
    <property type="entry name" value="REC"/>
    <property type="match status" value="1"/>
</dbReference>
<evidence type="ECO:0000259" key="2">
    <source>
        <dbReference type="PROSITE" id="PS50110"/>
    </source>
</evidence>
<dbReference type="PANTHER" id="PTHR44591">
    <property type="entry name" value="STRESS RESPONSE REGULATOR PROTEIN 1"/>
    <property type="match status" value="1"/>
</dbReference>
<dbReference type="InterPro" id="IPR017850">
    <property type="entry name" value="Alkaline_phosphatase_core_sf"/>
</dbReference>
<protein>
    <recommendedName>
        <fullName evidence="2">Response regulatory domain-containing protein</fullName>
    </recommendedName>
</protein>
<dbReference type="PROSITE" id="PS50110">
    <property type="entry name" value="RESPONSE_REGULATORY"/>
    <property type="match status" value="1"/>
</dbReference>
<dbReference type="CDD" id="cd17574">
    <property type="entry name" value="REC_OmpR"/>
    <property type="match status" value="1"/>
</dbReference>
<gene>
    <name evidence="3" type="ORF">METZ01_LOCUS166427</name>
</gene>
<dbReference type="GO" id="GO:0000160">
    <property type="term" value="P:phosphorelay signal transduction system"/>
    <property type="evidence" value="ECO:0007669"/>
    <property type="project" value="InterPro"/>
</dbReference>
<dbReference type="Pfam" id="PF00072">
    <property type="entry name" value="Response_reg"/>
    <property type="match status" value="1"/>
</dbReference>
<dbReference type="SUPFAM" id="SSF52172">
    <property type="entry name" value="CheY-like"/>
    <property type="match status" value="1"/>
</dbReference>
<dbReference type="Gene3D" id="3.40.720.10">
    <property type="entry name" value="Alkaline Phosphatase, subunit A"/>
    <property type="match status" value="1"/>
</dbReference>
<dbReference type="InterPro" id="IPR050595">
    <property type="entry name" value="Bact_response_regulator"/>
</dbReference>
<dbReference type="Gene3D" id="3.40.50.2300">
    <property type="match status" value="1"/>
</dbReference>
<dbReference type="Pfam" id="PF08665">
    <property type="entry name" value="PglZ"/>
    <property type="match status" value="1"/>
</dbReference>
<dbReference type="InterPro" id="IPR011006">
    <property type="entry name" value="CheY-like_superfamily"/>
</dbReference>
<evidence type="ECO:0000256" key="1">
    <source>
        <dbReference type="ARBA" id="ARBA00022553"/>
    </source>
</evidence>
<reference evidence="3" key="1">
    <citation type="submission" date="2018-05" db="EMBL/GenBank/DDBJ databases">
        <authorList>
            <person name="Lanie J.A."/>
            <person name="Ng W.-L."/>
            <person name="Kazmierczak K.M."/>
            <person name="Andrzejewski T.M."/>
            <person name="Davidsen T.M."/>
            <person name="Wayne K.J."/>
            <person name="Tettelin H."/>
            <person name="Glass J.I."/>
            <person name="Rusch D."/>
            <person name="Podicherti R."/>
            <person name="Tsui H.-C.T."/>
            <person name="Winkler M.E."/>
        </authorList>
    </citation>
    <scope>NUCLEOTIDE SEQUENCE</scope>
</reference>
<dbReference type="InterPro" id="IPR001789">
    <property type="entry name" value="Sig_transdc_resp-reg_receiver"/>
</dbReference>
<feature type="domain" description="Response regulatory" evidence="2">
    <location>
        <begin position="7"/>
        <end position="121"/>
    </location>
</feature>
<name>A0A382BK94_9ZZZZ</name>
<accession>A0A382BK94</accession>
<organism evidence="3">
    <name type="scientific">marine metagenome</name>
    <dbReference type="NCBI Taxonomy" id="408172"/>
    <lineage>
        <taxon>unclassified sequences</taxon>
        <taxon>metagenomes</taxon>
        <taxon>ecological metagenomes</taxon>
    </lineage>
</organism>
<dbReference type="AlphaFoldDB" id="A0A382BK94"/>
<dbReference type="PANTHER" id="PTHR44591:SF3">
    <property type="entry name" value="RESPONSE REGULATORY DOMAIN-CONTAINING PROTEIN"/>
    <property type="match status" value="1"/>
</dbReference>
<sequence>MNKNRGNILWIDDEIDYLKPHIIFLEEKGYSITKCNNGKDGISQFNQNVFDLVLLDQFMPGIDGIETLREIKEKNPAIPIIMITKSEEEWLMDEAISEKISHLLIKPLNPNQIFMVCKQVLEDITLRNEKVTSGYLEEFKQIESDADEAETFNDWWTTYNRLIKWQLDFDDQKESNLNQILTEQFKSCNKKFTQFIELQYSNWVRSKDRPILSVDIFSKKVKPLLESNEKVCFLVMDAMRLDHFMELYPIMSENFSIQIDSSISILPSATPFARNSIFSGLFPDEFCKKYPQQLESMNLDEGSLNEYEKEFLSDQLIRNELSEKSVHYYKIWVANEGQKFLSKINNYFNNDLIAIVVNFVDQLAHRRSESDILKEMVPDEMGYRQAVKVWYENSWIRNVLSELGSAGYKIVITSDHGSLRVNRGSIVAADKNSSTGIRYKYGRNINVSTKSAIDVRDLSLYRLPMIGHQINYLIAKEDFFFVYPNEQKKYKDHLQNSFQHGGISMEEMLIPIFTLTHK</sequence>
<dbReference type="EMBL" id="UINC01029959">
    <property type="protein sequence ID" value="SVB13573.1"/>
    <property type="molecule type" value="Genomic_DNA"/>
</dbReference>
<dbReference type="SUPFAM" id="SSF53649">
    <property type="entry name" value="Alkaline phosphatase-like"/>
    <property type="match status" value="1"/>
</dbReference>